<dbReference type="GO" id="GO:0008270">
    <property type="term" value="F:zinc ion binding"/>
    <property type="evidence" value="ECO:0007669"/>
    <property type="project" value="UniProtKB-KW"/>
</dbReference>
<dbReference type="InterPro" id="IPR001965">
    <property type="entry name" value="Znf_PHD"/>
</dbReference>
<accession>A0A1Y1XTH2</accession>
<feature type="compositionally biased region" description="Basic and acidic residues" evidence="4">
    <location>
        <begin position="110"/>
        <end position="119"/>
    </location>
</feature>
<dbReference type="GO" id="GO:0061188">
    <property type="term" value="P:negative regulation of rDNA heterochromatin formation"/>
    <property type="evidence" value="ECO:0007669"/>
    <property type="project" value="TreeGrafter"/>
</dbReference>
<keyword evidence="7" id="KW-1185">Reference proteome</keyword>
<dbReference type="FunCoup" id="A0A1Y1XTH2">
    <property type="interactions" value="59"/>
</dbReference>
<dbReference type="Proteomes" id="UP000193498">
    <property type="component" value="Unassembled WGS sequence"/>
</dbReference>
<dbReference type="SMART" id="SM00249">
    <property type="entry name" value="PHD"/>
    <property type="match status" value="1"/>
</dbReference>
<dbReference type="InterPro" id="IPR053051">
    <property type="entry name" value="HDAC_complex_subunit"/>
</dbReference>
<organism evidence="6 7">
    <name type="scientific">Basidiobolus meristosporus CBS 931.73</name>
    <dbReference type="NCBI Taxonomy" id="1314790"/>
    <lineage>
        <taxon>Eukaryota</taxon>
        <taxon>Fungi</taxon>
        <taxon>Fungi incertae sedis</taxon>
        <taxon>Zoopagomycota</taxon>
        <taxon>Entomophthoromycotina</taxon>
        <taxon>Basidiobolomycetes</taxon>
        <taxon>Basidiobolales</taxon>
        <taxon>Basidiobolaceae</taxon>
        <taxon>Basidiobolus</taxon>
    </lineage>
</organism>
<evidence type="ECO:0000313" key="7">
    <source>
        <dbReference type="Proteomes" id="UP000193498"/>
    </source>
</evidence>
<feature type="compositionally biased region" description="Basic and acidic residues" evidence="4">
    <location>
        <begin position="172"/>
        <end position="186"/>
    </location>
</feature>
<dbReference type="PANTHER" id="PTHR47793:SF1">
    <property type="entry name" value="HISTONE DEACETYLASE COMPLEX SUBUNIT CTI6"/>
    <property type="match status" value="1"/>
</dbReference>
<proteinExistence type="predicted"/>
<dbReference type="PROSITE" id="PS01359">
    <property type="entry name" value="ZF_PHD_1"/>
    <property type="match status" value="1"/>
</dbReference>
<evidence type="ECO:0000313" key="6">
    <source>
        <dbReference type="EMBL" id="ORX89077.1"/>
    </source>
</evidence>
<dbReference type="GO" id="GO:0033698">
    <property type="term" value="C:Rpd3L complex"/>
    <property type="evidence" value="ECO:0007669"/>
    <property type="project" value="TreeGrafter"/>
</dbReference>
<feature type="domain" description="Zinc finger PHD-type" evidence="5">
    <location>
        <begin position="28"/>
        <end position="75"/>
    </location>
</feature>
<evidence type="ECO:0000256" key="1">
    <source>
        <dbReference type="ARBA" id="ARBA00022723"/>
    </source>
</evidence>
<dbReference type="InParanoid" id="A0A1Y1XTH2"/>
<sequence>MIGKTPTSASRRGNRGGSKRSKSEEETRCVCGQQPLDHEGLMIQCELCKVWQHCACVDILDEKDCPEQYFCEQCKPENHPYLQYYKSNLKANSPLKPKKHSSEGGNSTHSDSKSSDESRKKKRGDQPDGPEVEPFSDLSDLDTEDGYRKESRSKRTKTPRNRSPSPISAGRKTKESESDEDYLSRGERRKKKANSTPKIEDRDYTSSKNRKRDNKSSGHGDEEVVAKEESQHRKVAKKDTKECSSSHESETPQKPASSNEETHTNGKRKKTRRSTPDHSRNSSRSKDGVHTPDNRRSPPVRVKNVSNRMTFQDMNRRTKHIFDCITRIQVSMAEKGKEEDAGGADLNGKGCEVTTMEMVEGLTRKLVHFQELYGDMR</sequence>
<feature type="compositionally biased region" description="Basic and acidic residues" evidence="4">
    <location>
        <begin position="274"/>
        <end position="296"/>
    </location>
</feature>
<dbReference type="Pfam" id="PF20826">
    <property type="entry name" value="PHD_5"/>
    <property type="match status" value="1"/>
</dbReference>
<dbReference type="OrthoDB" id="436852at2759"/>
<dbReference type="GO" id="GO:0061186">
    <property type="term" value="P:negative regulation of silent mating-type cassette heterochromatin formation"/>
    <property type="evidence" value="ECO:0007669"/>
    <property type="project" value="TreeGrafter"/>
</dbReference>
<feature type="region of interest" description="Disordered" evidence="4">
    <location>
        <begin position="1"/>
        <end position="24"/>
    </location>
</feature>
<dbReference type="InterPro" id="IPR013083">
    <property type="entry name" value="Znf_RING/FYVE/PHD"/>
</dbReference>
<comment type="caution">
    <text evidence="6">The sequence shown here is derived from an EMBL/GenBank/DDBJ whole genome shotgun (WGS) entry which is preliminary data.</text>
</comment>
<evidence type="ECO:0000256" key="4">
    <source>
        <dbReference type="SAM" id="MobiDB-lite"/>
    </source>
</evidence>
<feature type="compositionally biased region" description="Basic and acidic residues" evidence="4">
    <location>
        <begin position="214"/>
        <end position="251"/>
    </location>
</feature>
<keyword evidence="2" id="KW-0863">Zinc-finger</keyword>
<feature type="region of interest" description="Disordered" evidence="4">
    <location>
        <begin position="91"/>
        <end position="306"/>
    </location>
</feature>
<reference evidence="6 7" key="1">
    <citation type="submission" date="2016-07" db="EMBL/GenBank/DDBJ databases">
        <title>Pervasive Adenine N6-methylation of Active Genes in Fungi.</title>
        <authorList>
            <consortium name="DOE Joint Genome Institute"/>
            <person name="Mondo S.J."/>
            <person name="Dannebaum R.O."/>
            <person name="Kuo R.C."/>
            <person name="Labutti K."/>
            <person name="Haridas S."/>
            <person name="Kuo A."/>
            <person name="Salamov A."/>
            <person name="Ahrendt S.R."/>
            <person name="Lipzen A."/>
            <person name="Sullivan W."/>
            <person name="Andreopoulos W.B."/>
            <person name="Clum A."/>
            <person name="Lindquist E."/>
            <person name="Daum C."/>
            <person name="Ramamoorthy G.K."/>
            <person name="Gryganskyi A."/>
            <person name="Culley D."/>
            <person name="Magnuson J.K."/>
            <person name="James T.Y."/>
            <person name="O'Malley M.A."/>
            <person name="Stajich J.E."/>
            <person name="Spatafora J.W."/>
            <person name="Visel A."/>
            <person name="Grigoriev I.V."/>
        </authorList>
    </citation>
    <scope>NUCLEOTIDE SEQUENCE [LARGE SCALE GENOMIC DNA]</scope>
    <source>
        <strain evidence="6 7">CBS 931.73</strain>
    </source>
</reference>
<dbReference type="InterPro" id="IPR011011">
    <property type="entry name" value="Znf_FYVE_PHD"/>
</dbReference>
<evidence type="ECO:0000256" key="3">
    <source>
        <dbReference type="ARBA" id="ARBA00022833"/>
    </source>
</evidence>
<dbReference type="GO" id="GO:0070210">
    <property type="term" value="C:Rpd3L-Expanded complex"/>
    <property type="evidence" value="ECO:0007669"/>
    <property type="project" value="TreeGrafter"/>
</dbReference>
<dbReference type="STRING" id="1314790.A0A1Y1XTH2"/>
<name>A0A1Y1XTH2_9FUNG</name>
<keyword evidence="3" id="KW-0862">Zinc</keyword>
<dbReference type="SUPFAM" id="SSF57903">
    <property type="entry name" value="FYVE/PHD zinc finger"/>
    <property type="match status" value="1"/>
</dbReference>
<evidence type="ECO:0000256" key="2">
    <source>
        <dbReference type="ARBA" id="ARBA00022771"/>
    </source>
</evidence>
<dbReference type="PANTHER" id="PTHR47793">
    <property type="entry name" value="HISTONE DEACETYLASE COMPLEX SUBUNIT CTI6"/>
    <property type="match status" value="1"/>
</dbReference>
<protein>
    <recommendedName>
        <fullName evidence="5">Zinc finger PHD-type domain-containing protein</fullName>
    </recommendedName>
</protein>
<dbReference type="AlphaFoldDB" id="A0A1Y1XTH2"/>
<keyword evidence="1" id="KW-0479">Metal-binding</keyword>
<dbReference type="EMBL" id="MCFE01000478">
    <property type="protein sequence ID" value="ORX89077.1"/>
    <property type="molecule type" value="Genomic_DNA"/>
</dbReference>
<evidence type="ECO:0000259" key="5">
    <source>
        <dbReference type="SMART" id="SM00249"/>
    </source>
</evidence>
<dbReference type="InterPro" id="IPR019786">
    <property type="entry name" value="Zinc_finger_PHD-type_CS"/>
</dbReference>
<feature type="compositionally biased region" description="Basic residues" evidence="4">
    <location>
        <begin position="151"/>
        <end position="160"/>
    </location>
</feature>
<dbReference type="Gene3D" id="3.30.40.10">
    <property type="entry name" value="Zinc/RING finger domain, C3HC4 (zinc finger)"/>
    <property type="match status" value="1"/>
</dbReference>
<gene>
    <name evidence="6" type="ORF">K493DRAFT_71891</name>
</gene>